<keyword evidence="3" id="KW-1185">Reference proteome</keyword>
<evidence type="ECO:0000313" key="2">
    <source>
        <dbReference type="EMBL" id="RAY16146.1"/>
    </source>
</evidence>
<accession>A0A365HB38</accession>
<gene>
    <name evidence="2" type="ORF">DPM19_04270</name>
</gene>
<dbReference type="EMBL" id="QLYX01000002">
    <property type="protein sequence ID" value="RAY16146.1"/>
    <property type="molecule type" value="Genomic_DNA"/>
</dbReference>
<name>A0A365HB38_9ACTN</name>
<dbReference type="AlphaFoldDB" id="A0A365HB38"/>
<organism evidence="2 3">
    <name type="scientific">Actinomadura craniellae</name>
    <dbReference type="NCBI Taxonomy" id="2231787"/>
    <lineage>
        <taxon>Bacteria</taxon>
        <taxon>Bacillati</taxon>
        <taxon>Actinomycetota</taxon>
        <taxon>Actinomycetes</taxon>
        <taxon>Streptosporangiales</taxon>
        <taxon>Thermomonosporaceae</taxon>
        <taxon>Actinomadura</taxon>
    </lineage>
</organism>
<dbReference type="RefSeq" id="WP_111863486.1">
    <property type="nucleotide sequence ID" value="NZ_QLYX01000002.1"/>
</dbReference>
<protein>
    <submittedName>
        <fullName evidence="2">Lantibiotic dehydratase</fullName>
    </submittedName>
</protein>
<evidence type="ECO:0000259" key="1">
    <source>
        <dbReference type="Pfam" id="PF04738"/>
    </source>
</evidence>
<dbReference type="InterPro" id="IPR006827">
    <property type="entry name" value="Lant_deHydtase_N"/>
</dbReference>
<dbReference type="OrthoDB" id="8428173at2"/>
<sequence>MDELTRPRPAGRPVAEPGGTDWSLLPTLVVRSTGFPWQVLDGLAFTESAEALAELVRLERAAAAVVAVTPFGGRLTRGARARLRNLRPLPEDAPVDPVALARWNALTGRIEGLRKEVTAAVERDAGSVQEALRRLAADERFLDAVACSSPAAFRDLRRGARGARIRRQIAAYAQRFCAKCETMSFFGPINYGRVEPDLTGPARMEWSGHRNCPERRAFTAARVGDALQAALLAHPAAAGRLVPRRKTWAGPVPAGGDPLVPDVVGRADGRRDVTEIAALLDVPVRQVAAATATAMRRGLLTHRLCPPATTTDPLGWVRERLAAEPFPGAEELTGSLDELIALLDAHPGAPPERKVELQGRVAALAAGWDAAATGPREPGAGDAARGTGSRFYNDRVIVHEAAVGTLRVTVGGDLARDLRGAVGSVLDLLAHDAELTRLATNRALAGHLGRGRFPLVTAMRRSADLPIRHSGWLAELIGAALAEAGPDAAEVDLAGRAAAPPPAAPVLCSVDVMAGTDDLARYRSGETPLVLGDIHDAALLTPWALQFHPEGAARLAERDAAVRAALGGTRALSVVGRRTTGLPPLEFPGLVLELGGTSGGTAARVALDELYVDSDGERAELRAAGVPEPLMFHNGELDTGFHTALALPRIRRPRPPRAARLPRIRLGNVVLLRRRWTVTVDALPAPVADDGERLAAMARFRNLVGLPRRFFAKSAAERKPIYVDTASPVLLDGLARLAAGAAELDLSEVLPDPDGLWLRDGDLRFAAELRCVYLRPAETAERS</sequence>
<dbReference type="Proteomes" id="UP000251891">
    <property type="component" value="Unassembled WGS sequence"/>
</dbReference>
<reference evidence="2 3" key="1">
    <citation type="submission" date="2018-06" db="EMBL/GenBank/DDBJ databases">
        <title>Actinomadura craniellae sp. nov. isolated from marine sponge Craniella sp.</title>
        <authorList>
            <person name="Li L."/>
            <person name="Xu Q.H."/>
            <person name="Lin H.W."/>
            <person name="Lu Y.H."/>
        </authorList>
    </citation>
    <scope>NUCLEOTIDE SEQUENCE [LARGE SCALE GENOMIC DNA]</scope>
    <source>
        <strain evidence="2 3">LHW63021</strain>
    </source>
</reference>
<comment type="caution">
    <text evidence="2">The sequence shown here is derived from an EMBL/GenBank/DDBJ whole genome shotgun (WGS) entry which is preliminary data.</text>
</comment>
<evidence type="ECO:0000313" key="3">
    <source>
        <dbReference type="Proteomes" id="UP000251891"/>
    </source>
</evidence>
<proteinExistence type="predicted"/>
<dbReference type="Pfam" id="PF04738">
    <property type="entry name" value="Lant_dehydr_N"/>
    <property type="match status" value="1"/>
</dbReference>
<feature type="domain" description="Lantibiotic dehydratase N-terminal" evidence="1">
    <location>
        <begin position="659"/>
        <end position="723"/>
    </location>
</feature>